<evidence type="ECO:0000313" key="3">
    <source>
        <dbReference type="Proteomes" id="UP000612746"/>
    </source>
</evidence>
<sequence>MSFLWNLGTAKKPVASAKPASPPHFQSMNVAFRRGVQYNMKVAIRGDVMTGKSTLFRRLQGADFDSNYISTPQIEVSNIQWKYKDSPDIIKVEVWDVVDRAKNAVTSPSTETGIKLEHTSAQKQQPKRGTTPPTAELGDLGLDASTVNVYRNCHGVIFMFDMTKPWTFEYVIKELPSVPGNISILVLGNFNDKDLNERKVSLDTVHAALYDLNQERIKEKDATKPNLIRYIECSMSTGSGLRYIYAYLGIPFLQLQIESMRQQLETKAIEAVDLLDELDQSNEVPEQLQRIRGQDNFQQPSTSTLDEQRSTMRDAWEAELDQIARDHEPEFDMPPSHTIKSKTPTPPMSPVRVERVRPLRTKEDVPAAIDYFNAGTIDTDFFQEEAPESKPQHIRSVKKHIDSDDEWTGNPIVASDEDLEDMEYYGAEGDVTSKTAAANEVDEEDDYQEPVKFKSSLLQVWDDPTVAPVVTSQGIVSQHNAAFAGSDSEDEVDTSYDGGVSGTAGEYEEIGGGDNPWSFEPTRSGSPDFSSPPQRSGFRTDKSSPLTSPHDISVWGNTSSESYSPQPESHHVIEETSTLPQEKSKKLKKKKKKDRIGSVSSN</sequence>
<feature type="region of interest" description="Disordered" evidence="1">
    <location>
        <begin position="481"/>
        <end position="602"/>
    </location>
</feature>
<dbReference type="EMBL" id="JAEPRA010000016">
    <property type="protein sequence ID" value="KAG2174640.1"/>
    <property type="molecule type" value="Genomic_DNA"/>
</dbReference>
<feature type="compositionally biased region" description="Polar residues" evidence="1">
    <location>
        <begin position="555"/>
        <end position="567"/>
    </location>
</feature>
<comment type="caution">
    <text evidence="2">The sequence shown here is derived from an EMBL/GenBank/DDBJ whole genome shotgun (WGS) entry which is preliminary data.</text>
</comment>
<feature type="compositionally biased region" description="Polar residues" evidence="1">
    <location>
        <begin position="521"/>
        <end position="534"/>
    </location>
</feature>
<dbReference type="OrthoDB" id="207081at2759"/>
<dbReference type="Gene3D" id="3.40.50.300">
    <property type="entry name" value="P-loop containing nucleotide triphosphate hydrolases"/>
    <property type="match status" value="1"/>
</dbReference>
<dbReference type="GO" id="GO:0005634">
    <property type="term" value="C:nucleus"/>
    <property type="evidence" value="ECO:0007669"/>
    <property type="project" value="TreeGrafter"/>
</dbReference>
<name>A0A8H7PJ07_9FUNG</name>
<feature type="region of interest" description="Disordered" evidence="1">
    <location>
        <begin position="108"/>
        <end position="137"/>
    </location>
</feature>
<dbReference type="Proteomes" id="UP000612746">
    <property type="component" value="Unassembled WGS sequence"/>
</dbReference>
<dbReference type="PROSITE" id="PS51419">
    <property type="entry name" value="RAB"/>
    <property type="match status" value="1"/>
</dbReference>
<dbReference type="GO" id="GO:0005829">
    <property type="term" value="C:cytosol"/>
    <property type="evidence" value="ECO:0007669"/>
    <property type="project" value="TreeGrafter"/>
</dbReference>
<feature type="region of interest" description="Disordered" evidence="1">
    <location>
        <begin position="328"/>
        <end position="352"/>
    </location>
</feature>
<dbReference type="PANTHER" id="PTHR14932">
    <property type="entry name" value="RAS GTPASE-RELATED"/>
    <property type="match status" value="1"/>
</dbReference>
<evidence type="ECO:0000313" key="2">
    <source>
        <dbReference type="EMBL" id="KAG2174640.1"/>
    </source>
</evidence>
<gene>
    <name evidence="2" type="ORF">INT44_006904</name>
</gene>
<dbReference type="InterPro" id="IPR027417">
    <property type="entry name" value="P-loop_NTPase"/>
</dbReference>
<dbReference type="SMART" id="SM00175">
    <property type="entry name" value="RAB"/>
    <property type="match status" value="1"/>
</dbReference>
<proteinExistence type="predicted"/>
<feature type="compositionally biased region" description="Polar residues" evidence="1">
    <location>
        <begin position="121"/>
        <end position="133"/>
    </location>
</feature>
<reference evidence="2" key="1">
    <citation type="submission" date="2020-12" db="EMBL/GenBank/DDBJ databases">
        <title>Metabolic potential, ecology and presence of endohyphal bacteria is reflected in genomic diversity of Mucoromycotina.</title>
        <authorList>
            <person name="Muszewska A."/>
            <person name="Okrasinska A."/>
            <person name="Steczkiewicz K."/>
            <person name="Drgas O."/>
            <person name="Orlowska M."/>
            <person name="Perlinska-Lenart U."/>
            <person name="Aleksandrzak-Piekarczyk T."/>
            <person name="Szatraj K."/>
            <person name="Zielenkiewicz U."/>
            <person name="Pilsyk S."/>
            <person name="Malc E."/>
            <person name="Mieczkowski P."/>
            <person name="Kruszewska J.S."/>
            <person name="Biernat P."/>
            <person name="Pawlowska J."/>
        </authorList>
    </citation>
    <scope>NUCLEOTIDE SEQUENCE</scope>
    <source>
        <strain evidence="2">WA0000051536</strain>
    </source>
</reference>
<keyword evidence="3" id="KW-1185">Reference proteome</keyword>
<dbReference type="SUPFAM" id="SSF52540">
    <property type="entry name" value="P-loop containing nucleoside triphosphate hydrolases"/>
    <property type="match status" value="1"/>
</dbReference>
<organism evidence="2 3">
    <name type="scientific">Umbelopsis vinacea</name>
    <dbReference type="NCBI Taxonomy" id="44442"/>
    <lineage>
        <taxon>Eukaryota</taxon>
        <taxon>Fungi</taxon>
        <taxon>Fungi incertae sedis</taxon>
        <taxon>Mucoromycota</taxon>
        <taxon>Mucoromycotina</taxon>
        <taxon>Umbelopsidomycetes</taxon>
        <taxon>Umbelopsidales</taxon>
        <taxon>Umbelopsidaceae</taxon>
        <taxon>Umbelopsis</taxon>
    </lineage>
</organism>
<dbReference type="PANTHER" id="PTHR14932:SF1">
    <property type="entry name" value="RAB-LIKE PROTEIN 6"/>
    <property type="match status" value="1"/>
</dbReference>
<evidence type="ECO:0000256" key="1">
    <source>
        <dbReference type="SAM" id="MobiDB-lite"/>
    </source>
</evidence>
<dbReference type="InterPro" id="IPR040385">
    <property type="entry name" value="RABL6"/>
</dbReference>
<accession>A0A8H7PJ07</accession>
<protein>
    <submittedName>
        <fullName evidence="2">Uncharacterized protein</fullName>
    </submittedName>
</protein>
<dbReference type="AlphaFoldDB" id="A0A8H7PJ07"/>
<dbReference type="GO" id="GO:0005525">
    <property type="term" value="F:GTP binding"/>
    <property type="evidence" value="ECO:0007669"/>
    <property type="project" value="InterPro"/>
</dbReference>
<feature type="compositionally biased region" description="Basic residues" evidence="1">
    <location>
        <begin position="585"/>
        <end position="594"/>
    </location>
</feature>